<accession>A0ABY1JXA5</accession>
<dbReference type="EMBL" id="FTNK01000005">
    <property type="protein sequence ID" value="SIQ93915.1"/>
    <property type="molecule type" value="Genomic_DNA"/>
</dbReference>
<comment type="caution">
    <text evidence="1">The sequence shown here is derived from an EMBL/GenBank/DDBJ whole genome shotgun (WGS) entry which is preliminary data.</text>
</comment>
<sequence>MQIASERKSDTKAKVLASYTDDTIIMSVEVETLPNPENKPGKNAELHINPTTKELFYEYVDVPLSHIEAMLKKENEDLRAQQKLMQDALDELLLGGGM</sequence>
<dbReference type="RefSeq" id="WP_068586949.1">
    <property type="nucleotide sequence ID" value="NZ_FTNK01000005.1"/>
</dbReference>
<evidence type="ECO:0000313" key="2">
    <source>
        <dbReference type="Proteomes" id="UP000186666"/>
    </source>
</evidence>
<evidence type="ECO:0000313" key="1">
    <source>
        <dbReference type="EMBL" id="SIQ93915.1"/>
    </source>
</evidence>
<dbReference type="Proteomes" id="UP000186666">
    <property type="component" value="Unassembled WGS sequence"/>
</dbReference>
<protein>
    <submittedName>
        <fullName evidence="1">Uncharacterized protein</fullName>
    </submittedName>
</protein>
<gene>
    <name evidence="1" type="ORF">SAMN05421578_105140</name>
</gene>
<name>A0ABY1JXA5_9BACL</name>
<reference evidence="1 2" key="1">
    <citation type="submission" date="2017-01" db="EMBL/GenBank/DDBJ databases">
        <authorList>
            <person name="Varghese N."/>
            <person name="Submissions S."/>
        </authorList>
    </citation>
    <scope>NUCLEOTIDE SEQUENCE [LARGE SCALE GENOMIC DNA]</scope>
    <source>
        <strain evidence="1 2">ATCC 23464</strain>
    </source>
</reference>
<proteinExistence type="predicted"/>
<organism evidence="1 2">
    <name type="scientific">Paenibacillus macquariensis</name>
    <dbReference type="NCBI Taxonomy" id="948756"/>
    <lineage>
        <taxon>Bacteria</taxon>
        <taxon>Bacillati</taxon>
        <taxon>Bacillota</taxon>
        <taxon>Bacilli</taxon>
        <taxon>Bacillales</taxon>
        <taxon>Paenibacillaceae</taxon>
        <taxon>Paenibacillus</taxon>
    </lineage>
</organism>
<keyword evidence="2" id="KW-1185">Reference proteome</keyword>